<dbReference type="InterPro" id="IPR012910">
    <property type="entry name" value="Plug_dom"/>
</dbReference>
<feature type="chain" id="PRO_5013156641" evidence="8">
    <location>
        <begin position="22"/>
        <end position="1061"/>
    </location>
</feature>
<dbReference type="PROSITE" id="PS52016">
    <property type="entry name" value="TONB_DEPENDENT_REC_3"/>
    <property type="match status" value="1"/>
</dbReference>
<dbReference type="Proteomes" id="UP000186026">
    <property type="component" value="Unassembled WGS sequence"/>
</dbReference>
<protein>
    <submittedName>
        <fullName evidence="10">TonB-linked outer membrane protein, SusC/RagA family</fullName>
    </submittedName>
</protein>
<keyword evidence="5 7" id="KW-0472">Membrane</keyword>
<dbReference type="EMBL" id="FTOP01000006">
    <property type="protein sequence ID" value="SIS86543.1"/>
    <property type="molecule type" value="Genomic_DNA"/>
</dbReference>
<feature type="domain" description="TonB-dependent receptor plug" evidence="9">
    <location>
        <begin position="121"/>
        <end position="225"/>
    </location>
</feature>
<sequence length="1061" mass="119490">MKNKILRLLPLILIYALHLNAQDTEILKGKIISNSDQTSLPGASIRVKNTTLGVISGNDGEFAIRLPQGEHTLEISFIGFQTLSKSVKIPQKEELIFEMEADDFNLETFEIISTGYQQIPKERATGSFVQIDNELLDRRISTNILDRLEDVTPGLIFNRVGPSNDPISIRGRSTLFANTMPLIVIDNFPYDGPLESINPNDVESITVLKDAAASSIWGARAGNGVIVITTKKAAEGKVKVSFNANTTIIEQSDLFYRPQMPIADFIEIERMLFSQNFYNNNINSPSQPRLSPVVETLLAQRNGGIGAEEVERRLNEFKQQDFRRDLLNNYYSHSVNQQYALNVSGGSAYHKFIVAGGYDRNFSGIQGNNSDRYTLNIRNDWSLLNNKLKLDAAIYISNNSVKTTTQTPSGFAYDRLTDDFGNPVGIATVYNERLLNSGTDLGLLDWRHIPLDEIGMQDFKTESNDYRINLNGAYQLLPGLNAEIQYQYWSNSTQNRNHSPIELFSTRNLINQFTQVEDNGQLTRPIPIGGILNLSNAQSYSNTARAILRYNKQIAEKHEINAIGGYEIKEGQSETNANVFFGYDDNVAQSIRTDNVTLFRNFVNPGSRSAIPNVTVPHRGMVDRFLSYYANASYEIDRTYILSFSARKDQSNLFGVESNMRGVPLWSIGGAWLISNNSFYNVDFLPYLKLRATYGYNGNIDRSLSAFTTVQFINGNPLLPGELRANIVNPPNPELRWERIKITNLALDFETKNGRLSGSFEAYRKDGLDLIGLTPFPSATGRSTVRGNFADTRTNGFDFELTSKNITRSNFSWSTVFMHSHLSDRVTNYEMRSSVVNYINSSSGAIVPLEGKPLLAIYSYEWGGLDPQNGTPRGVLDGEPSTNYSAIMAAATPENIIFHGSARPTHFGALRNNFSYKSFSLSFNISYRLGYFYRRQSVDYNSLLSGVIGHGDFVNRWQEPGDELRTNIPALPAVRNIQRDAFFQRSAALVEPGDHIRFQDIRLSYNMKKETFQRLPFRHVELYSYVNNIGIIWKKTDDILDPDFPNMRPLRSIAAGLRINF</sequence>
<evidence type="ECO:0000256" key="4">
    <source>
        <dbReference type="ARBA" id="ARBA00022692"/>
    </source>
</evidence>
<keyword evidence="2 7" id="KW-0813">Transport</keyword>
<dbReference type="SUPFAM" id="SSF49464">
    <property type="entry name" value="Carboxypeptidase regulatory domain-like"/>
    <property type="match status" value="1"/>
</dbReference>
<keyword evidence="4 7" id="KW-0812">Transmembrane</keyword>
<evidence type="ECO:0000256" key="1">
    <source>
        <dbReference type="ARBA" id="ARBA00004571"/>
    </source>
</evidence>
<keyword evidence="11" id="KW-1185">Reference proteome</keyword>
<evidence type="ECO:0000313" key="11">
    <source>
        <dbReference type="Proteomes" id="UP000186026"/>
    </source>
</evidence>
<dbReference type="InterPro" id="IPR036942">
    <property type="entry name" value="Beta-barrel_TonB_sf"/>
</dbReference>
<evidence type="ECO:0000256" key="8">
    <source>
        <dbReference type="SAM" id="SignalP"/>
    </source>
</evidence>
<evidence type="ECO:0000256" key="3">
    <source>
        <dbReference type="ARBA" id="ARBA00022452"/>
    </source>
</evidence>
<dbReference type="Pfam" id="PF07715">
    <property type="entry name" value="Plug"/>
    <property type="match status" value="1"/>
</dbReference>
<evidence type="ECO:0000256" key="7">
    <source>
        <dbReference type="PROSITE-ProRule" id="PRU01360"/>
    </source>
</evidence>
<evidence type="ECO:0000256" key="6">
    <source>
        <dbReference type="ARBA" id="ARBA00023237"/>
    </source>
</evidence>
<accession>A0A1N7MKA5</accession>
<organism evidence="10 11">
    <name type="scientific">Belliella pelovolcani</name>
    <dbReference type="NCBI Taxonomy" id="529505"/>
    <lineage>
        <taxon>Bacteria</taxon>
        <taxon>Pseudomonadati</taxon>
        <taxon>Bacteroidota</taxon>
        <taxon>Cytophagia</taxon>
        <taxon>Cytophagales</taxon>
        <taxon>Cyclobacteriaceae</taxon>
        <taxon>Belliella</taxon>
    </lineage>
</organism>
<dbReference type="Pfam" id="PF13715">
    <property type="entry name" value="CarbopepD_reg_2"/>
    <property type="match status" value="1"/>
</dbReference>
<dbReference type="InterPro" id="IPR008969">
    <property type="entry name" value="CarboxyPept-like_regulatory"/>
</dbReference>
<dbReference type="SUPFAM" id="SSF56935">
    <property type="entry name" value="Porins"/>
    <property type="match status" value="1"/>
</dbReference>
<feature type="signal peptide" evidence="8">
    <location>
        <begin position="1"/>
        <end position="21"/>
    </location>
</feature>
<dbReference type="Gene3D" id="2.40.170.20">
    <property type="entry name" value="TonB-dependent receptor, beta-barrel domain"/>
    <property type="match status" value="1"/>
</dbReference>
<dbReference type="InterPro" id="IPR023996">
    <property type="entry name" value="TonB-dep_OMP_SusC/RagA"/>
</dbReference>
<reference evidence="11" key="1">
    <citation type="submission" date="2017-01" db="EMBL/GenBank/DDBJ databases">
        <authorList>
            <person name="Varghese N."/>
            <person name="Submissions S."/>
        </authorList>
    </citation>
    <scope>NUCLEOTIDE SEQUENCE [LARGE SCALE GENOMIC DNA]</scope>
    <source>
        <strain evidence="11">DSM 46698</strain>
    </source>
</reference>
<dbReference type="STRING" id="529505.SAMN05421761_106169"/>
<dbReference type="Gene3D" id="2.60.40.1120">
    <property type="entry name" value="Carboxypeptidase-like, regulatory domain"/>
    <property type="match status" value="1"/>
</dbReference>
<keyword evidence="3 7" id="KW-1134">Transmembrane beta strand</keyword>
<evidence type="ECO:0000256" key="2">
    <source>
        <dbReference type="ARBA" id="ARBA00022448"/>
    </source>
</evidence>
<dbReference type="NCBIfam" id="TIGR04057">
    <property type="entry name" value="SusC_RagA_signa"/>
    <property type="match status" value="1"/>
</dbReference>
<evidence type="ECO:0000313" key="10">
    <source>
        <dbReference type="EMBL" id="SIS86543.1"/>
    </source>
</evidence>
<keyword evidence="6 7" id="KW-0998">Cell outer membrane</keyword>
<dbReference type="InterPro" id="IPR037066">
    <property type="entry name" value="Plug_dom_sf"/>
</dbReference>
<dbReference type="NCBIfam" id="TIGR04056">
    <property type="entry name" value="OMP_RagA_SusC"/>
    <property type="match status" value="1"/>
</dbReference>
<dbReference type="InterPro" id="IPR023997">
    <property type="entry name" value="TonB-dep_OMP_SusC/RagA_CS"/>
</dbReference>
<comment type="similarity">
    <text evidence="7">Belongs to the TonB-dependent receptor family.</text>
</comment>
<dbReference type="AlphaFoldDB" id="A0A1N7MKA5"/>
<evidence type="ECO:0000259" key="9">
    <source>
        <dbReference type="Pfam" id="PF07715"/>
    </source>
</evidence>
<dbReference type="GO" id="GO:0009279">
    <property type="term" value="C:cell outer membrane"/>
    <property type="evidence" value="ECO:0007669"/>
    <property type="project" value="UniProtKB-SubCell"/>
</dbReference>
<dbReference type="OrthoDB" id="9768177at2"/>
<proteinExistence type="inferred from homology"/>
<dbReference type="InterPro" id="IPR039426">
    <property type="entry name" value="TonB-dep_rcpt-like"/>
</dbReference>
<comment type="subcellular location">
    <subcellularLocation>
        <location evidence="1 7">Cell outer membrane</location>
        <topology evidence="1 7">Multi-pass membrane protein</topology>
    </subcellularLocation>
</comment>
<dbReference type="Gene3D" id="2.170.130.10">
    <property type="entry name" value="TonB-dependent receptor, plug domain"/>
    <property type="match status" value="1"/>
</dbReference>
<dbReference type="RefSeq" id="WP_076500758.1">
    <property type="nucleotide sequence ID" value="NZ_FTOP01000006.1"/>
</dbReference>
<evidence type="ECO:0000256" key="5">
    <source>
        <dbReference type="ARBA" id="ARBA00023136"/>
    </source>
</evidence>
<keyword evidence="8" id="KW-0732">Signal</keyword>
<gene>
    <name evidence="10" type="ORF">SAMN05421761_106169</name>
</gene>
<name>A0A1N7MKA5_9BACT</name>